<evidence type="ECO:0000313" key="2">
    <source>
        <dbReference type="EMBL" id="KAK1264336.1"/>
    </source>
</evidence>
<sequence>MKDHHTLNKPWKPQRRTQRPITVRTWWTSSKTGASSSQSQASPSKNVVPTVLPAGGGPDRRCHGPGRGTPRGRAWRGPNWMSGTVERNSAGIETIINRILGANSDVGFDKGANLDNGSRNSFEILNNYGWWREIS</sequence>
<gene>
    <name evidence="2" type="ORF">QJS04_geneDACA013537</name>
</gene>
<organism evidence="2 3">
    <name type="scientific">Acorus gramineus</name>
    <name type="common">Dwarf sweet flag</name>
    <dbReference type="NCBI Taxonomy" id="55184"/>
    <lineage>
        <taxon>Eukaryota</taxon>
        <taxon>Viridiplantae</taxon>
        <taxon>Streptophyta</taxon>
        <taxon>Embryophyta</taxon>
        <taxon>Tracheophyta</taxon>
        <taxon>Spermatophyta</taxon>
        <taxon>Magnoliopsida</taxon>
        <taxon>Liliopsida</taxon>
        <taxon>Acoraceae</taxon>
        <taxon>Acorus</taxon>
    </lineage>
</organism>
<name>A0AAV9AKF4_ACOGR</name>
<feature type="compositionally biased region" description="Low complexity" evidence="1">
    <location>
        <begin position="28"/>
        <end position="45"/>
    </location>
</feature>
<dbReference type="AlphaFoldDB" id="A0AAV9AKF4"/>
<dbReference type="Proteomes" id="UP001179952">
    <property type="component" value="Unassembled WGS sequence"/>
</dbReference>
<comment type="caution">
    <text evidence="2">The sequence shown here is derived from an EMBL/GenBank/DDBJ whole genome shotgun (WGS) entry which is preliminary data.</text>
</comment>
<reference evidence="2" key="2">
    <citation type="submission" date="2023-06" db="EMBL/GenBank/DDBJ databases">
        <authorList>
            <person name="Ma L."/>
            <person name="Liu K.-W."/>
            <person name="Li Z."/>
            <person name="Hsiao Y.-Y."/>
            <person name="Qi Y."/>
            <person name="Fu T."/>
            <person name="Tang G."/>
            <person name="Zhang D."/>
            <person name="Sun W.-H."/>
            <person name="Liu D.-K."/>
            <person name="Li Y."/>
            <person name="Chen G.-Z."/>
            <person name="Liu X.-D."/>
            <person name="Liao X.-Y."/>
            <person name="Jiang Y.-T."/>
            <person name="Yu X."/>
            <person name="Hao Y."/>
            <person name="Huang J."/>
            <person name="Zhao X.-W."/>
            <person name="Ke S."/>
            <person name="Chen Y.-Y."/>
            <person name="Wu W.-L."/>
            <person name="Hsu J.-L."/>
            <person name="Lin Y.-F."/>
            <person name="Huang M.-D."/>
            <person name="Li C.-Y."/>
            <person name="Huang L."/>
            <person name="Wang Z.-W."/>
            <person name="Zhao X."/>
            <person name="Zhong W.-Y."/>
            <person name="Peng D.-H."/>
            <person name="Ahmad S."/>
            <person name="Lan S."/>
            <person name="Zhang J.-S."/>
            <person name="Tsai W.-C."/>
            <person name="Van De Peer Y."/>
            <person name="Liu Z.-J."/>
        </authorList>
    </citation>
    <scope>NUCLEOTIDE SEQUENCE</scope>
    <source>
        <strain evidence="2">SCP</strain>
        <tissue evidence="2">Leaves</tissue>
    </source>
</reference>
<evidence type="ECO:0000256" key="1">
    <source>
        <dbReference type="SAM" id="MobiDB-lite"/>
    </source>
</evidence>
<proteinExistence type="predicted"/>
<protein>
    <submittedName>
        <fullName evidence="2">Uncharacterized protein</fullName>
    </submittedName>
</protein>
<accession>A0AAV9AKF4</accession>
<reference evidence="2" key="1">
    <citation type="journal article" date="2023" name="Nat. Commun.">
        <title>Diploid and tetraploid genomes of Acorus and the evolution of monocots.</title>
        <authorList>
            <person name="Ma L."/>
            <person name="Liu K.W."/>
            <person name="Li Z."/>
            <person name="Hsiao Y.Y."/>
            <person name="Qi Y."/>
            <person name="Fu T."/>
            <person name="Tang G.D."/>
            <person name="Zhang D."/>
            <person name="Sun W.H."/>
            <person name="Liu D.K."/>
            <person name="Li Y."/>
            <person name="Chen G.Z."/>
            <person name="Liu X.D."/>
            <person name="Liao X.Y."/>
            <person name="Jiang Y.T."/>
            <person name="Yu X."/>
            <person name="Hao Y."/>
            <person name="Huang J."/>
            <person name="Zhao X.W."/>
            <person name="Ke S."/>
            <person name="Chen Y.Y."/>
            <person name="Wu W.L."/>
            <person name="Hsu J.L."/>
            <person name="Lin Y.F."/>
            <person name="Huang M.D."/>
            <person name="Li C.Y."/>
            <person name="Huang L."/>
            <person name="Wang Z.W."/>
            <person name="Zhao X."/>
            <person name="Zhong W.Y."/>
            <person name="Peng D.H."/>
            <person name="Ahmad S."/>
            <person name="Lan S."/>
            <person name="Zhang J.S."/>
            <person name="Tsai W.C."/>
            <person name="Van de Peer Y."/>
            <person name="Liu Z.J."/>
        </authorList>
    </citation>
    <scope>NUCLEOTIDE SEQUENCE</scope>
    <source>
        <strain evidence="2">SCP</strain>
    </source>
</reference>
<evidence type="ECO:0000313" key="3">
    <source>
        <dbReference type="Proteomes" id="UP001179952"/>
    </source>
</evidence>
<feature type="region of interest" description="Disordered" evidence="1">
    <location>
        <begin position="1"/>
        <end position="82"/>
    </location>
</feature>
<keyword evidence="3" id="KW-1185">Reference proteome</keyword>
<dbReference type="EMBL" id="JAUJYN010000009">
    <property type="protein sequence ID" value="KAK1264336.1"/>
    <property type="molecule type" value="Genomic_DNA"/>
</dbReference>